<sequence length="15" mass="1727">MIWLIGGRRGLRGLE</sequence>
<organism evidence="1">
    <name type="scientific">Anguilla anguilla</name>
    <name type="common">European freshwater eel</name>
    <name type="synonym">Muraena anguilla</name>
    <dbReference type="NCBI Taxonomy" id="7936"/>
    <lineage>
        <taxon>Eukaryota</taxon>
        <taxon>Metazoa</taxon>
        <taxon>Chordata</taxon>
        <taxon>Craniata</taxon>
        <taxon>Vertebrata</taxon>
        <taxon>Euteleostomi</taxon>
        <taxon>Actinopterygii</taxon>
        <taxon>Neopterygii</taxon>
        <taxon>Teleostei</taxon>
        <taxon>Anguilliformes</taxon>
        <taxon>Anguillidae</taxon>
        <taxon>Anguilla</taxon>
    </lineage>
</organism>
<accession>A0A0E9UBD4</accession>
<dbReference type="EMBL" id="GBXM01045545">
    <property type="protein sequence ID" value="JAH63032.1"/>
    <property type="molecule type" value="Transcribed_RNA"/>
</dbReference>
<reference evidence="1" key="1">
    <citation type="submission" date="2014-11" db="EMBL/GenBank/DDBJ databases">
        <authorList>
            <person name="Amaro Gonzalez C."/>
        </authorList>
    </citation>
    <scope>NUCLEOTIDE SEQUENCE</scope>
</reference>
<protein>
    <submittedName>
        <fullName evidence="1">Uncharacterized protein</fullName>
    </submittedName>
</protein>
<evidence type="ECO:0000313" key="1">
    <source>
        <dbReference type="EMBL" id="JAH63032.1"/>
    </source>
</evidence>
<reference evidence="1" key="2">
    <citation type="journal article" date="2015" name="Fish Shellfish Immunol.">
        <title>Early steps in the European eel (Anguilla anguilla)-Vibrio vulnificus interaction in the gills: Role of the RtxA13 toxin.</title>
        <authorList>
            <person name="Callol A."/>
            <person name="Pajuelo D."/>
            <person name="Ebbesson L."/>
            <person name="Teles M."/>
            <person name="MacKenzie S."/>
            <person name="Amaro C."/>
        </authorList>
    </citation>
    <scope>NUCLEOTIDE SEQUENCE</scope>
</reference>
<name>A0A0E9UBD4_ANGAN</name>
<proteinExistence type="predicted"/>